<dbReference type="STRING" id="426702.SAMN04488099_104160"/>
<organism evidence="1 2">
    <name type="scientific">Alkalibacterium pelagium</name>
    <dbReference type="NCBI Taxonomy" id="426702"/>
    <lineage>
        <taxon>Bacteria</taxon>
        <taxon>Bacillati</taxon>
        <taxon>Bacillota</taxon>
        <taxon>Bacilli</taxon>
        <taxon>Lactobacillales</taxon>
        <taxon>Carnobacteriaceae</taxon>
        <taxon>Alkalibacterium</taxon>
    </lineage>
</organism>
<reference evidence="2" key="1">
    <citation type="submission" date="2016-10" db="EMBL/GenBank/DDBJ databases">
        <authorList>
            <person name="Varghese N."/>
            <person name="Submissions S."/>
        </authorList>
    </citation>
    <scope>NUCLEOTIDE SEQUENCE [LARGE SCALE GENOMIC DNA]</scope>
    <source>
        <strain evidence="2">DSM 19183</strain>
    </source>
</reference>
<keyword evidence="2" id="KW-1185">Reference proteome</keyword>
<dbReference type="OrthoDB" id="9801358at2"/>
<dbReference type="GO" id="GO:0003677">
    <property type="term" value="F:DNA binding"/>
    <property type="evidence" value="ECO:0007669"/>
    <property type="project" value="InterPro"/>
</dbReference>
<dbReference type="InterPro" id="IPR010712">
    <property type="entry name" value="Arsenical-R_ArsD"/>
</dbReference>
<sequence>MTKLELFEPAMCCSTGVCGPSVDETLLTITSVFEGLSQVSSVEASRHNLTSDPDAFVSNQKVLTLMKESGKDSLPITLVNGEVVKSGTYPSIEELTNYTGVVFVEQSESSSSCCGGSGCC</sequence>
<name>A0A1H7IMA4_9LACT</name>
<dbReference type="Gene3D" id="3.40.30.10">
    <property type="entry name" value="Glutaredoxin"/>
    <property type="match status" value="1"/>
</dbReference>
<dbReference type="Proteomes" id="UP000199081">
    <property type="component" value="Unassembled WGS sequence"/>
</dbReference>
<accession>A0A1H7IMA4</accession>
<evidence type="ECO:0000313" key="2">
    <source>
        <dbReference type="Proteomes" id="UP000199081"/>
    </source>
</evidence>
<gene>
    <name evidence="1" type="ORF">SAMN04488099_104160</name>
</gene>
<evidence type="ECO:0000313" key="1">
    <source>
        <dbReference type="EMBL" id="SEK62700.1"/>
    </source>
</evidence>
<protein>
    <submittedName>
        <fullName evidence="1">Arsenical resistance operon trans-acting repressor ArsD</fullName>
    </submittedName>
</protein>
<dbReference type="GO" id="GO:0045892">
    <property type="term" value="P:negative regulation of DNA-templated transcription"/>
    <property type="evidence" value="ECO:0007669"/>
    <property type="project" value="InterPro"/>
</dbReference>
<dbReference type="EMBL" id="FNZU01000004">
    <property type="protein sequence ID" value="SEK62700.1"/>
    <property type="molecule type" value="Genomic_DNA"/>
</dbReference>
<dbReference type="AlphaFoldDB" id="A0A1H7IMA4"/>
<dbReference type="NCBIfam" id="NF033727">
    <property type="entry name" value="chaperon_ArsD"/>
    <property type="match status" value="1"/>
</dbReference>
<dbReference type="RefSeq" id="WP_091479810.1">
    <property type="nucleotide sequence ID" value="NZ_BJYC01000004.1"/>
</dbReference>
<dbReference type="GO" id="GO:0046685">
    <property type="term" value="P:response to arsenic-containing substance"/>
    <property type="evidence" value="ECO:0007669"/>
    <property type="project" value="InterPro"/>
</dbReference>
<dbReference type="Pfam" id="PF06953">
    <property type="entry name" value="ArsD"/>
    <property type="match status" value="1"/>
</dbReference>
<proteinExistence type="predicted"/>